<gene>
    <name evidence="3" type="ORF">B1H20_21415</name>
</gene>
<organism evidence="3 4">
    <name type="scientific">Streptomyces violaceoruber</name>
    <dbReference type="NCBI Taxonomy" id="1935"/>
    <lineage>
        <taxon>Bacteria</taxon>
        <taxon>Bacillati</taxon>
        <taxon>Actinomycetota</taxon>
        <taxon>Actinomycetes</taxon>
        <taxon>Kitasatosporales</taxon>
        <taxon>Streptomycetaceae</taxon>
        <taxon>Streptomyces</taxon>
        <taxon>Streptomyces violaceoruber group</taxon>
    </lineage>
</organism>
<reference evidence="3 4" key="1">
    <citation type="submission" date="2017-03" db="EMBL/GenBank/DDBJ databases">
        <title>Complete Genome Sequence of a natural compounds producer, Streptomyces violaceus S21.</title>
        <authorList>
            <person name="Zhong C."/>
            <person name="Zhao Z."/>
            <person name="Fu J."/>
            <person name="Zong G."/>
            <person name="Qin R."/>
            <person name="Cao G."/>
        </authorList>
    </citation>
    <scope>NUCLEOTIDE SEQUENCE [LARGE SCALE GENOMIC DNA]</scope>
    <source>
        <strain evidence="3 4">S21</strain>
    </source>
</reference>
<dbReference type="OrthoDB" id="4158356at2"/>
<protein>
    <submittedName>
        <fullName evidence="3">Uncharacterized protein</fullName>
    </submittedName>
</protein>
<accession>A0A1V0UF92</accession>
<name>A0A1V0UF92_STRVN</name>
<feature type="region of interest" description="Disordered" evidence="1">
    <location>
        <begin position="1"/>
        <end position="49"/>
    </location>
</feature>
<keyword evidence="2" id="KW-0472">Membrane</keyword>
<dbReference type="RefSeq" id="WP_053607547.1">
    <property type="nucleotide sequence ID" value="NZ_CP020570.1"/>
</dbReference>
<feature type="transmembrane region" description="Helical" evidence="2">
    <location>
        <begin position="103"/>
        <end position="125"/>
    </location>
</feature>
<dbReference type="Proteomes" id="UP000192445">
    <property type="component" value="Chromosome"/>
</dbReference>
<dbReference type="EMBL" id="CP020570">
    <property type="protein sequence ID" value="ARF63648.1"/>
    <property type="molecule type" value="Genomic_DNA"/>
</dbReference>
<feature type="transmembrane region" description="Helical" evidence="2">
    <location>
        <begin position="71"/>
        <end position="97"/>
    </location>
</feature>
<keyword evidence="2" id="KW-0812">Transmembrane</keyword>
<sequence>MNAHHQDPGPAAGRPLSQADASAEAARLIHEAYRQDTPAPTPTSYRDTTPVPTIGTAAPVPQPDSRIVPQWAAGVAVASIGVGAGITGLGCGAWLALQGLASVTLMGVLTVTLPLAALAAVITAAGTTVTRARSATTTHIYEGTVVQRTEVTSTARGILSRSNIAQ</sequence>
<keyword evidence="2" id="KW-1133">Transmembrane helix</keyword>
<dbReference type="KEGG" id="svu:B1H20_21415"/>
<evidence type="ECO:0000313" key="3">
    <source>
        <dbReference type="EMBL" id="ARF63648.1"/>
    </source>
</evidence>
<evidence type="ECO:0000256" key="2">
    <source>
        <dbReference type="SAM" id="Phobius"/>
    </source>
</evidence>
<evidence type="ECO:0000256" key="1">
    <source>
        <dbReference type="SAM" id="MobiDB-lite"/>
    </source>
</evidence>
<dbReference type="AlphaFoldDB" id="A0A1V0UF92"/>
<proteinExistence type="predicted"/>
<evidence type="ECO:0000313" key="4">
    <source>
        <dbReference type="Proteomes" id="UP000192445"/>
    </source>
</evidence>
<dbReference type="STRING" id="1935.B1H20_21415"/>